<protein>
    <submittedName>
        <fullName evidence="8">Uncharacterized protein</fullName>
    </submittedName>
</protein>
<evidence type="ECO:0000313" key="8">
    <source>
        <dbReference type="EMBL" id="CAJ0587392.1"/>
    </source>
</evidence>
<keyword evidence="3 7" id="KW-1133">Transmembrane helix</keyword>
<dbReference type="Pfam" id="PF09446">
    <property type="entry name" value="VMA21"/>
    <property type="match status" value="1"/>
</dbReference>
<evidence type="ECO:0000313" key="9">
    <source>
        <dbReference type="Proteomes" id="UP001177023"/>
    </source>
</evidence>
<evidence type="ECO:0000256" key="7">
    <source>
        <dbReference type="SAM" id="Phobius"/>
    </source>
</evidence>
<dbReference type="AlphaFoldDB" id="A0AA36GIV9"/>
<feature type="region of interest" description="Disordered" evidence="6">
    <location>
        <begin position="1"/>
        <end position="59"/>
    </location>
</feature>
<dbReference type="GO" id="GO:0005789">
    <property type="term" value="C:endoplasmic reticulum membrane"/>
    <property type="evidence" value="ECO:0007669"/>
    <property type="project" value="TreeGrafter"/>
</dbReference>
<organism evidence="8 9">
    <name type="scientific">Mesorhabditis spiculigera</name>
    <dbReference type="NCBI Taxonomy" id="96644"/>
    <lineage>
        <taxon>Eukaryota</taxon>
        <taxon>Metazoa</taxon>
        <taxon>Ecdysozoa</taxon>
        <taxon>Nematoda</taxon>
        <taxon>Chromadorea</taxon>
        <taxon>Rhabditida</taxon>
        <taxon>Rhabditina</taxon>
        <taxon>Rhabditomorpha</taxon>
        <taxon>Rhabditoidea</taxon>
        <taxon>Rhabditidae</taxon>
        <taxon>Mesorhabditinae</taxon>
        <taxon>Mesorhabditis</taxon>
    </lineage>
</organism>
<dbReference type="GO" id="GO:0070072">
    <property type="term" value="P:vacuolar proton-transporting V-type ATPase complex assembly"/>
    <property type="evidence" value="ECO:0007669"/>
    <property type="project" value="InterPro"/>
</dbReference>
<feature type="compositionally biased region" description="Basic and acidic residues" evidence="6">
    <location>
        <begin position="33"/>
        <end position="43"/>
    </location>
</feature>
<evidence type="ECO:0000256" key="4">
    <source>
        <dbReference type="ARBA" id="ARBA00023136"/>
    </source>
</evidence>
<dbReference type="Proteomes" id="UP001177023">
    <property type="component" value="Unassembled WGS sequence"/>
</dbReference>
<accession>A0AA36GIV9</accession>
<evidence type="ECO:0000256" key="6">
    <source>
        <dbReference type="SAM" id="MobiDB-lite"/>
    </source>
</evidence>
<keyword evidence="2" id="KW-0256">Endoplasmic reticulum</keyword>
<dbReference type="PANTHER" id="PTHR31792">
    <property type="entry name" value="VACUOLAR ATPASE ASSEMBLY INTEGRAL MEMBRANE PROTEIN VMA21"/>
    <property type="match status" value="1"/>
</dbReference>
<keyword evidence="9" id="KW-1185">Reference proteome</keyword>
<dbReference type="EMBL" id="CATQJA010002710">
    <property type="protein sequence ID" value="CAJ0587392.1"/>
    <property type="molecule type" value="Genomic_DNA"/>
</dbReference>
<evidence type="ECO:0000256" key="1">
    <source>
        <dbReference type="ARBA" id="ARBA00022692"/>
    </source>
</evidence>
<gene>
    <name evidence="8" type="ORF">MSPICULIGERA_LOCUS25361</name>
</gene>
<feature type="transmembrane region" description="Helical" evidence="7">
    <location>
        <begin position="132"/>
        <end position="152"/>
    </location>
</feature>
<dbReference type="GO" id="GO:0031410">
    <property type="term" value="C:cytoplasmic vesicle"/>
    <property type="evidence" value="ECO:0007669"/>
    <property type="project" value="UniProtKB-KW"/>
</dbReference>
<feature type="transmembrane region" description="Helical" evidence="7">
    <location>
        <begin position="95"/>
        <end position="117"/>
    </location>
</feature>
<dbReference type="PANTHER" id="PTHR31792:SF3">
    <property type="entry name" value="VACUOLAR ATPASE ASSEMBLY INTEGRAL MEMBRANE PROTEIN VMA21"/>
    <property type="match status" value="1"/>
</dbReference>
<keyword evidence="4 7" id="KW-0472">Membrane</keyword>
<reference evidence="8" key="1">
    <citation type="submission" date="2023-06" db="EMBL/GenBank/DDBJ databases">
        <authorList>
            <person name="Delattre M."/>
        </authorList>
    </citation>
    <scope>NUCLEOTIDE SEQUENCE</scope>
    <source>
        <strain evidence="8">AF72</strain>
    </source>
</reference>
<proteinExistence type="predicted"/>
<feature type="compositionally biased region" description="Basic and acidic residues" evidence="6">
    <location>
        <begin position="1"/>
        <end position="17"/>
    </location>
</feature>
<feature type="non-terminal residue" evidence="8">
    <location>
        <position position="1"/>
    </location>
</feature>
<evidence type="ECO:0000256" key="2">
    <source>
        <dbReference type="ARBA" id="ARBA00022824"/>
    </source>
</evidence>
<evidence type="ECO:0000256" key="3">
    <source>
        <dbReference type="ARBA" id="ARBA00022989"/>
    </source>
</evidence>
<keyword evidence="5" id="KW-0968">Cytoplasmic vesicle</keyword>
<sequence>MSGDHDDSSTDEMDVHQSDVGTDDEGSITGGFLREEEISRSESMDASTSFRSPSPIADITNPTEFEKQQALDPLLAPLSEEQKQFYTEDESRRSINLLIIFSLLMFTMPLSVMYVTYEFLFKQHFGLPQAQAMLYAGFCGITCTIVIVIWFVRIAYKDEQRAEQQLLKSRAARKND</sequence>
<name>A0AA36GIV9_9BILA</name>
<dbReference type="InterPro" id="IPR019013">
    <property type="entry name" value="Vma21"/>
</dbReference>
<comment type="caution">
    <text evidence="8">The sequence shown here is derived from an EMBL/GenBank/DDBJ whole genome shotgun (WGS) entry which is preliminary data.</text>
</comment>
<keyword evidence="1 7" id="KW-0812">Transmembrane</keyword>
<evidence type="ECO:0000256" key="5">
    <source>
        <dbReference type="ARBA" id="ARBA00023329"/>
    </source>
</evidence>